<organism evidence="2">
    <name type="scientific">Anguilla anguilla</name>
    <name type="common">European freshwater eel</name>
    <name type="synonym">Muraena anguilla</name>
    <dbReference type="NCBI Taxonomy" id="7936"/>
    <lineage>
        <taxon>Eukaryota</taxon>
        <taxon>Metazoa</taxon>
        <taxon>Chordata</taxon>
        <taxon>Craniata</taxon>
        <taxon>Vertebrata</taxon>
        <taxon>Euteleostomi</taxon>
        <taxon>Actinopterygii</taxon>
        <taxon>Neopterygii</taxon>
        <taxon>Teleostei</taxon>
        <taxon>Anguilliformes</taxon>
        <taxon>Anguillidae</taxon>
        <taxon>Anguilla</taxon>
    </lineage>
</organism>
<accession>A0A0E9R9V7</accession>
<dbReference type="EMBL" id="GBXM01082708">
    <property type="protein sequence ID" value="JAH25869.1"/>
    <property type="molecule type" value="Transcribed_RNA"/>
</dbReference>
<name>A0A0E9R9V7_ANGAN</name>
<feature type="region of interest" description="Disordered" evidence="1">
    <location>
        <begin position="1"/>
        <end position="29"/>
    </location>
</feature>
<proteinExistence type="predicted"/>
<protein>
    <submittedName>
        <fullName evidence="2">Uncharacterized protein</fullName>
    </submittedName>
</protein>
<evidence type="ECO:0000313" key="2">
    <source>
        <dbReference type="EMBL" id="JAH25869.1"/>
    </source>
</evidence>
<reference evidence="2" key="1">
    <citation type="submission" date="2014-11" db="EMBL/GenBank/DDBJ databases">
        <authorList>
            <person name="Amaro Gonzalez C."/>
        </authorList>
    </citation>
    <scope>NUCLEOTIDE SEQUENCE</scope>
</reference>
<evidence type="ECO:0000256" key="1">
    <source>
        <dbReference type="SAM" id="MobiDB-lite"/>
    </source>
</evidence>
<sequence>MQIRVLLSHSLRAPPSNHHISCQGTSRPK</sequence>
<dbReference type="AlphaFoldDB" id="A0A0E9R9V7"/>
<reference evidence="2" key="2">
    <citation type="journal article" date="2015" name="Fish Shellfish Immunol.">
        <title>Early steps in the European eel (Anguilla anguilla)-Vibrio vulnificus interaction in the gills: Role of the RtxA13 toxin.</title>
        <authorList>
            <person name="Callol A."/>
            <person name="Pajuelo D."/>
            <person name="Ebbesson L."/>
            <person name="Teles M."/>
            <person name="MacKenzie S."/>
            <person name="Amaro C."/>
        </authorList>
    </citation>
    <scope>NUCLEOTIDE SEQUENCE</scope>
</reference>
<feature type="compositionally biased region" description="Polar residues" evidence="1">
    <location>
        <begin position="18"/>
        <end position="29"/>
    </location>
</feature>